<evidence type="ECO:0000313" key="4">
    <source>
        <dbReference type="Proteomes" id="UP001243717"/>
    </source>
</evidence>
<keyword evidence="4" id="KW-1185">Reference proteome</keyword>
<protein>
    <submittedName>
        <fullName evidence="3">DNRLRE domain-containing protein</fullName>
    </submittedName>
</protein>
<dbReference type="Proteomes" id="UP001243717">
    <property type="component" value="Unassembled WGS sequence"/>
</dbReference>
<feature type="domain" description="Ice-binding protein C-terminal" evidence="2">
    <location>
        <begin position="216"/>
        <end position="240"/>
    </location>
</feature>
<comment type="caution">
    <text evidence="3">The sequence shown here is derived from an EMBL/GenBank/DDBJ whole genome shotgun (WGS) entry which is preliminary data.</text>
</comment>
<proteinExistence type="predicted"/>
<reference evidence="3 4" key="1">
    <citation type="submission" date="2023-04" db="EMBL/GenBank/DDBJ databases">
        <title>A novel bacteria isolated from coastal sediment.</title>
        <authorList>
            <person name="Liu X.-J."/>
            <person name="Du Z.-J."/>
        </authorList>
    </citation>
    <scope>NUCLEOTIDE SEQUENCE [LARGE SCALE GENOMIC DNA]</scope>
    <source>
        <strain evidence="3 4">SDUM461004</strain>
    </source>
</reference>
<accession>A0ABU1AIN6</accession>
<evidence type="ECO:0000256" key="1">
    <source>
        <dbReference type="SAM" id="SignalP"/>
    </source>
</evidence>
<dbReference type="NCBIfam" id="TIGR02595">
    <property type="entry name" value="PEP_CTERM"/>
    <property type="match status" value="1"/>
</dbReference>
<dbReference type="EMBL" id="JARXIC010000005">
    <property type="protein sequence ID" value="MDQ8193641.1"/>
    <property type="molecule type" value="Genomic_DNA"/>
</dbReference>
<gene>
    <name evidence="3" type="ORF">QEH59_04355</name>
</gene>
<dbReference type="NCBIfam" id="NF033679">
    <property type="entry name" value="DNRLRE_dom"/>
    <property type="match status" value="1"/>
</dbReference>
<dbReference type="Pfam" id="PF07589">
    <property type="entry name" value="PEP-CTERM"/>
    <property type="match status" value="1"/>
</dbReference>
<evidence type="ECO:0000313" key="3">
    <source>
        <dbReference type="EMBL" id="MDQ8193641.1"/>
    </source>
</evidence>
<sequence length="241" mass="24772">MKLSHSAYSLAALLAALASLPMVVSAETLDLVASADGFIRTGQIVDNVQDTTEANLLLVGNVSASDELRGFLQFDLSDPLLTGATINSVTLTLTIGGGDSSSVDGVDTLNLYQTNTAFTEGGAQWDTPWTTDGGDLDALVASATADAGTVITGDTVSFSGGTLDTAVFNTIGGSIGLILSVDSIDAARSIFRFTSRTPVGNPASYVPVLSIDYTATVPEPSTYALLAGLSVIGLAVMRRRK</sequence>
<feature type="signal peptide" evidence="1">
    <location>
        <begin position="1"/>
        <end position="26"/>
    </location>
</feature>
<evidence type="ECO:0000259" key="2">
    <source>
        <dbReference type="Pfam" id="PF07589"/>
    </source>
</evidence>
<dbReference type="InterPro" id="IPR013424">
    <property type="entry name" value="Ice-binding_C"/>
</dbReference>
<name>A0ABU1AIN6_9BACT</name>
<keyword evidence="1" id="KW-0732">Signal</keyword>
<feature type="chain" id="PRO_5045331034" evidence="1">
    <location>
        <begin position="27"/>
        <end position="241"/>
    </location>
</feature>
<organism evidence="3 4">
    <name type="scientific">Thalassobacterium sedimentorum</name>
    <dbReference type="NCBI Taxonomy" id="3041258"/>
    <lineage>
        <taxon>Bacteria</taxon>
        <taxon>Pseudomonadati</taxon>
        <taxon>Verrucomicrobiota</taxon>
        <taxon>Opitutia</taxon>
        <taxon>Puniceicoccales</taxon>
        <taxon>Coraliomargaritaceae</taxon>
        <taxon>Thalassobacterium</taxon>
    </lineage>
</organism>
<dbReference type="RefSeq" id="WP_308984126.1">
    <property type="nucleotide sequence ID" value="NZ_JARXIC010000005.1"/>
</dbReference>